<protein>
    <recommendedName>
        <fullName evidence="14">Riboflavin biosynthesis protein</fullName>
    </recommendedName>
    <domain>
        <recommendedName>
            <fullName evidence="14">Riboflavin kinase</fullName>
            <ecNumber evidence="14">2.7.1.26</ecNumber>
        </recommendedName>
        <alternativeName>
            <fullName evidence="14">Flavokinase</fullName>
        </alternativeName>
    </domain>
    <domain>
        <recommendedName>
            <fullName evidence="14">FMN adenylyltransferase</fullName>
            <ecNumber evidence="14">2.7.7.2</ecNumber>
        </recommendedName>
        <alternativeName>
            <fullName evidence="14">FAD pyrophosphorylase</fullName>
        </alternativeName>
        <alternativeName>
            <fullName evidence="14">FAD synthase</fullName>
        </alternativeName>
    </domain>
</protein>
<evidence type="ECO:0000256" key="5">
    <source>
        <dbReference type="ARBA" id="ARBA00022679"/>
    </source>
</evidence>
<evidence type="ECO:0000256" key="2">
    <source>
        <dbReference type="ARBA" id="ARBA00005201"/>
    </source>
</evidence>
<reference evidence="16" key="1">
    <citation type="submission" date="2020-10" db="EMBL/GenBank/DDBJ databases">
        <authorList>
            <person name="Gilroy R."/>
        </authorList>
    </citation>
    <scope>NUCLEOTIDE SEQUENCE</scope>
    <source>
        <strain evidence="16">10406</strain>
    </source>
</reference>
<evidence type="ECO:0000256" key="14">
    <source>
        <dbReference type="PIRNR" id="PIRNR004491"/>
    </source>
</evidence>
<evidence type="ECO:0000256" key="3">
    <source>
        <dbReference type="ARBA" id="ARBA00022630"/>
    </source>
</evidence>
<keyword evidence="4 14" id="KW-0288">FMN</keyword>
<dbReference type="PIRSF" id="PIRSF004491">
    <property type="entry name" value="FAD_Synth"/>
    <property type="match status" value="1"/>
</dbReference>
<dbReference type="InterPro" id="IPR023465">
    <property type="entry name" value="Riboflavin_kinase_dom_sf"/>
</dbReference>
<keyword evidence="7 14" id="KW-0547">Nucleotide-binding</keyword>
<sequence length="302" mass="31976">MLKLTLGQKLPRPAVVALGFFDCVHIGHKAVIERAKRMAEEQGAVCAVFTFSDDPASALGKGKQIYTPSERAGLFEELGADAMVSCAFSDVRDMPAAEFAKLLKTSLPAVAVAAGEDYTFGAGGKGDTALLAEVFGKAKVETVPFVVTTGGTKVSSSLIRRLISAGDVEAANELLTGRYFMTGRVLHAHGRGKRLGFPTANIPLPGDREPLAPGVYATVVKADGKRFGGMTNVGARPTFGETAPTVESFVFDFSGDLYDKDITLSFVGRLRDIRDFGSAAALERQLAADEIAARELLGRTVL</sequence>
<dbReference type="InterPro" id="IPR014729">
    <property type="entry name" value="Rossmann-like_a/b/a_fold"/>
</dbReference>
<comment type="similarity">
    <text evidence="14">Belongs to the ribF family.</text>
</comment>
<dbReference type="NCBIfam" id="TIGR00125">
    <property type="entry name" value="cyt_tran_rel"/>
    <property type="match status" value="1"/>
</dbReference>
<accession>A0A9D1SVX1</accession>
<evidence type="ECO:0000256" key="10">
    <source>
        <dbReference type="ARBA" id="ARBA00022840"/>
    </source>
</evidence>
<dbReference type="EC" id="2.7.7.2" evidence="14"/>
<dbReference type="GO" id="GO:0006747">
    <property type="term" value="P:FAD biosynthetic process"/>
    <property type="evidence" value="ECO:0007669"/>
    <property type="project" value="UniProtKB-UniRule"/>
</dbReference>
<dbReference type="SMART" id="SM00904">
    <property type="entry name" value="Flavokinase"/>
    <property type="match status" value="1"/>
</dbReference>
<evidence type="ECO:0000256" key="9">
    <source>
        <dbReference type="ARBA" id="ARBA00022827"/>
    </source>
</evidence>
<comment type="catalytic activity">
    <reaction evidence="13 14">
        <text>FMN + ATP + H(+) = FAD + diphosphate</text>
        <dbReference type="Rhea" id="RHEA:17237"/>
        <dbReference type="ChEBI" id="CHEBI:15378"/>
        <dbReference type="ChEBI" id="CHEBI:30616"/>
        <dbReference type="ChEBI" id="CHEBI:33019"/>
        <dbReference type="ChEBI" id="CHEBI:57692"/>
        <dbReference type="ChEBI" id="CHEBI:58210"/>
        <dbReference type="EC" id="2.7.7.2"/>
    </reaction>
</comment>
<dbReference type="GO" id="GO:0003919">
    <property type="term" value="F:FMN adenylyltransferase activity"/>
    <property type="evidence" value="ECO:0007669"/>
    <property type="project" value="UniProtKB-UniRule"/>
</dbReference>
<evidence type="ECO:0000256" key="12">
    <source>
        <dbReference type="ARBA" id="ARBA00047880"/>
    </source>
</evidence>
<keyword evidence="5 14" id="KW-0808">Transferase</keyword>
<keyword evidence="10 14" id="KW-0067">ATP-binding</keyword>
<dbReference type="InterPro" id="IPR002606">
    <property type="entry name" value="Riboflavin_kinase_bac"/>
</dbReference>
<feature type="domain" description="Riboflavin kinase" evidence="15">
    <location>
        <begin position="174"/>
        <end position="298"/>
    </location>
</feature>
<dbReference type="Pfam" id="PF06574">
    <property type="entry name" value="FAD_syn"/>
    <property type="match status" value="1"/>
</dbReference>
<dbReference type="InterPro" id="IPR015864">
    <property type="entry name" value="FAD_synthase"/>
</dbReference>
<dbReference type="Pfam" id="PF01687">
    <property type="entry name" value="Flavokinase"/>
    <property type="match status" value="1"/>
</dbReference>
<evidence type="ECO:0000256" key="8">
    <source>
        <dbReference type="ARBA" id="ARBA00022777"/>
    </source>
</evidence>
<evidence type="ECO:0000259" key="15">
    <source>
        <dbReference type="SMART" id="SM00904"/>
    </source>
</evidence>
<dbReference type="InterPro" id="IPR004821">
    <property type="entry name" value="Cyt_trans-like"/>
</dbReference>
<dbReference type="Gene3D" id="2.40.30.30">
    <property type="entry name" value="Riboflavin kinase-like"/>
    <property type="match status" value="1"/>
</dbReference>
<dbReference type="InterPro" id="IPR023468">
    <property type="entry name" value="Riboflavin_kinase"/>
</dbReference>
<dbReference type="SUPFAM" id="SSF82114">
    <property type="entry name" value="Riboflavin kinase-like"/>
    <property type="match status" value="1"/>
</dbReference>
<evidence type="ECO:0000256" key="1">
    <source>
        <dbReference type="ARBA" id="ARBA00004726"/>
    </source>
</evidence>
<dbReference type="CDD" id="cd02064">
    <property type="entry name" value="FAD_synthetase_N"/>
    <property type="match status" value="1"/>
</dbReference>
<dbReference type="GO" id="GO:0005524">
    <property type="term" value="F:ATP binding"/>
    <property type="evidence" value="ECO:0007669"/>
    <property type="project" value="UniProtKB-UniRule"/>
</dbReference>
<dbReference type="EC" id="2.7.1.26" evidence="14"/>
<dbReference type="SUPFAM" id="SSF52374">
    <property type="entry name" value="Nucleotidylyl transferase"/>
    <property type="match status" value="1"/>
</dbReference>
<proteinExistence type="inferred from homology"/>
<dbReference type="PANTHER" id="PTHR22749">
    <property type="entry name" value="RIBOFLAVIN KINASE/FMN ADENYLYLTRANSFERASE"/>
    <property type="match status" value="1"/>
</dbReference>
<comment type="pathway">
    <text evidence="2 14">Cofactor biosynthesis; FMN biosynthesis; FMN from riboflavin (ATP route): step 1/1.</text>
</comment>
<evidence type="ECO:0000256" key="6">
    <source>
        <dbReference type="ARBA" id="ARBA00022695"/>
    </source>
</evidence>
<comment type="catalytic activity">
    <reaction evidence="12 14">
        <text>riboflavin + ATP = FMN + ADP + H(+)</text>
        <dbReference type="Rhea" id="RHEA:14357"/>
        <dbReference type="ChEBI" id="CHEBI:15378"/>
        <dbReference type="ChEBI" id="CHEBI:30616"/>
        <dbReference type="ChEBI" id="CHEBI:57986"/>
        <dbReference type="ChEBI" id="CHEBI:58210"/>
        <dbReference type="ChEBI" id="CHEBI:456216"/>
        <dbReference type="EC" id="2.7.1.26"/>
    </reaction>
</comment>
<evidence type="ECO:0000256" key="13">
    <source>
        <dbReference type="ARBA" id="ARBA00049494"/>
    </source>
</evidence>
<evidence type="ECO:0000256" key="11">
    <source>
        <dbReference type="ARBA" id="ARBA00023268"/>
    </source>
</evidence>
<gene>
    <name evidence="16" type="primary">ribF</name>
    <name evidence="16" type="ORF">IAC73_02305</name>
</gene>
<dbReference type="EMBL" id="DVOE01000033">
    <property type="protein sequence ID" value="HIU98659.1"/>
    <property type="molecule type" value="Genomic_DNA"/>
</dbReference>
<dbReference type="PANTHER" id="PTHR22749:SF6">
    <property type="entry name" value="RIBOFLAVIN KINASE"/>
    <property type="match status" value="1"/>
</dbReference>
<evidence type="ECO:0000313" key="17">
    <source>
        <dbReference type="Proteomes" id="UP000886857"/>
    </source>
</evidence>
<dbReference type="AlphaFoldDB" id="A0A9D1SVX1"/>
<evidence type="ECO:0000256" key="7">
    <source>
        <dbReference type="ARBA" id="ARBA00022741"/>
    </source>
</evidence>
<name>A0A9D1SVX1_9FIRM</name>
<keyword evidence="3 14" id="KW-0285">Flavoprotein</keyword>
<organism evidence="16 17">
    <name type="scientific">Candidatus Limadaptatus stercoripullorum</name>
    <dbReference type="NCBI Taxonomy" id="2840846"/>
    <lineage>
        <taxon>Bacteria</taxon>
        <taxon>Bacillati</taxon>
        <taxon>Bacillota</taxon>
        <taxon>Clostridia</taxon>
        <taxon>Eubacteriales</taxon>
        <taxon>Candidatus Limadaptatus</taxon>
    </lineage>
</organism>
<dbReference type="InterPro" id="IPR015865">
    <property type="entry name" value="Riboflavin_kinase_bac/euk"/>
</dbReference>
<dbReference type="GO" id="GO:0009398">
    <property type="term" value="P:FMN biosynthetic process"/>
    <property type="evidence" value="ECO:0007669"/>
    <property type="project" value="UniProtKB-UniRule"/>
</dbReference>
<reference evidence="16" key="2">
    <citation type="journal article" date="2021" name="PeerJ">
        <title>Extensive microbial diversity within the chicken gut microbiome revealed by metagenomics and culture.</title>
        <authorList>
            <person name="Gilroy R."/>
            <person name="Ravi A."/>
            <person name="Getino M."/>
            <person name="Pursley I."/>
            <person name="Horton D.L."/>
            <person name="Alikhan N.F."/>
            <person name="Baker D."/>
            <person name="Gharbi K."/>
            <person name="Hall N."/>
            <person name="Watson M."/>
            <person name="Adriaenssens E.M."/>
            <person name="Foster-Nyarko E."/>
            <person name="Jarju S."/>
            <person name="Secka A."/>
            <person name="Antonio M."/>
            <person name="Oren A."/>
            <person name="Chaudhuri R.R."/>
            <person name="La Ragione R."/>
            <person name="Hildebrand F."/>
            <person name="Pallen M.J."/>
        </authorList>
    </citation>
    <scope>NUCLEOTIDE SEQUENCE</scope>
    <source>
        <strain evidence="16">10406</strain>
    </source>
</reference>
<dbReference type="GO" id="GO:0008531">
    <property type="term" value="F:riboflavin kinase activity"/>
    <property type="evidence" value="ECO:0007669"/>
    <property type="project" value="UniProtKB-UniRule"/>
</dbReference>
<dbReference type="NCBIfam" id="TIGR00083">
    <property type="entry name" value="ribF"/>
    <property type="match status" value="1"/>
</dbReference>
<comment type="pathway">
    <text evidence="1 14">Cofactor biosynthesis; FAD biosynthesis; FAD from FMN: step 1/1.</text>
</comment>
<keyword evidence="11" id="KW-0511">Multifunctional enzyme</keyword>
<comment type="caution">
    <text evidence="16">The sequence shown here is derived from an EMBL/GenBank/DDBJ whole genome shotgun (WGS) entry which is preliminary data.</text>
</comment>
<dbReference type="Gene3D" id="3.40.50.620">
    <property type="entry name" value="HUPs"/>
    <property type="match status" value="1"/>
</dbReference>
<keyword evidence="6 14" id="KW-0548">Nucleotidyltransferase</keyword>
<dbReference type="Proteomes" id="UP000886857">
    <property type="component" value="Unassembled WGS sequence"/>
</dbReference>
<keyword evidence="8 14" id="KW-0418">Kinase</keyword>
<evidence type="ECO:0000313" key="16">
    <source>
        <dbReference type="EMBL" id="HIU98659.1"/>
    </source>
</evidence>
<dbReference type="GO" id="GO:0009231">
    <property type="term" value="P:riboflavin biosynthetic process"/>
    <property type="evidence" value="ECO:0007669"/>
    <property type="project" value="InterPro"/>
</dbReference>
<keyword evidence="9 14" id="KW-0274">FAD</keyword>
<evidence type="ECO:0000256" key="4">
    <source>
        <dbReference type="ARBA" id="ARBA00022643"/>
    </source>
</evidence>